<protein>
    <recommendedName>
        <fullName evidence="13">Mis12 domain-containing protein</fullName>
    </recommendedName>
</protein>
<proteinExistence type="inferred from homology"/>
<evidence type="ECO:0000256" key="9">
    <source>
        <dbReference type="ARBA" id="ARBA00023328"/>
    </source>
</evidence>
<dbReference type="Pfam" id="PF05859">
    <property type="entry name" value="Mis12"/>
    <property type="match status" value="1"/>
</dbReference>
<dbReference type="PANTHER" id="PTHR14527:SF2">
    <property type="entry name" value="PROTEIN MIS12 HOMOLOG"/>
    <property type="match status" value="1"/>
</dbReference>
<dbReference type="OrthoDB" id="1884855at2759"/>
<dbReference type="InterPro" id="IPR008685">
    <property type="entry name" value="Centromere_Mis12"/>
</dbReference>
<dbReference type="STRING" id="933084.A0A067PG00"/>
<keyword evidence="4" id="KW-0132">Cell division</keyword>
<dbReference type="GO" id="GO:0051301">
    <property type="term" value="P:cell division"/>
    <property type="evidence" value="ECO:0007669"/>
    <property type="project" value="UniProtKB-KW"/>
</dbReference>
<keyword evidence="6" id="KW-0995">Kinetochore</keyword>
<gene>
    <name evidence="11" type="ORF">JAAARDRAFT_161413</name>
</gene>
<reference evidence="12" key="1">
    <citation type="journal article" date="2014" name="Proc. Natl. Acad. Sci. U.S.A.">
        <title>Extensive sampling of basidiomycete genomes demonstrates inadequacy of the white-rot/brown-rot paradigm for wood decay fungi.</title>
        <authorList>
            <person name="Riley R."/>
            <person name="Salamov A.A."/>
            <person name="Brown D.W."/>
            <person name="Nagy L.G."/>
            <person name="Floudas D."/>
            <person name="Held B.W."/>
            <person name="Levasseur A."/>
            <person name="Lombard V."/>
            <person name="Morin E."/>
            <person name="Otillar R."/>
            <person name="Lindquist E.A."/>
            <person name="Sun H."/>
            <person name="LaButti K.M."/>
            <person name="Schmutz J."/>
            <person name="Jabbour D."/>
            <person name="Luo H."/>
            <person name="Baker S.E."/>
            <person name="Pisabarro A.G."/>
            <person name="Walton J.D."/>
            <person name="Blanchette R.A."/>
            <person name="Henrissat B."/>
            <person name="Martin F."/>
            <person name="Cullen D."/>
            <person name="Hibbett D.S."/>
            <person name="Grigoriev I.V."/>
        </authorList>
    </citation>
    <scope>NUCLEOTIDE SEQUENCE [LARGE SCALE GENOMIC DNA]</scope>
    <source>
        <strain evidence="12">MUCL 33604</strain>
    </source>
</reference>
<dbReference type="PANTHER" id="PTHR14527">
    <property type="entry name" value="PROTEIN MIS12 HOMOLOG"/>
    <property type="match status" value="1"/>
</dbReference>
<dbReference type="GO" id="GO:0000070">
    <property type="term" value="P:mitotic sister chromatid segregation"/>
    <property type="evidence" value="ECO:0007669"/>
    <property type="project" value="TreeGrafter"/>
</dbReference>
<dbReference type="FunCoup" id="A0A067PG00">
    <property type="interactions" value="5"/>
</dbReference>
<dbReference type="AlphaFoldDB" id="A0A067PG00"/>
<comment type="similarity">
    <text evidence="2">Belongs to the mis12 family.</text>
</comment>
<dbReference type="Proteomes" id="UP000027265">
    <property type="component" value="Unassembled WGS sequence"/>
</dbReference>
<dbReference type="InParanoid" id="A0A067PG00"/>
<evidence type="ECO:0000256" key="6">
    <source>
        <dbReference type="ARBA" id="ARBA00022838"/>
    </source>
</evidence>
<accession>A0A067PG00</accession>
<sequence>MSVPPPATVPSILLPEILGFSPQLMLDDIINSVYEAVSQAVDAMQGLLDKEVQRRAGSDASTETALELEQGLVAFQTLLDSHADIAFDFFEAWSLRNIFAIPADLPVVVPHQRGLNLDHPPEREQELMAEVEELRRKVDNMRRLQRLYTRAVRKSAVQLRHSEQRLERLSFLHSPAMDTLSTLPEQFLTMFESVSTLPPLDPSSDSVSALSQLRLSDPGKRQWETNKTGYFYWAVEQLLARSREKAGQKGSASVGEAALAAYDVGQVEDVKAALEAVSGSKE</sequence>
<dbReference type="HOGENOM" id="CLU_082311_0_0_1"/>
<keyword evidence="8" id="KW-0131">Cell cycle</keyword>
<evidence type="ECO:0000313" key="11">
    <source>
        <dbReference type="EMBL" id="KDQ53724.1"/>
    </source>
</evidence>
<keyword evidence="9" id="KW-0137">Centromere</keyword>
<dbReference type="EMBL" id="KL197732">
    <property type="protein sequence ID" value="KDQ53724.1"/>
    <property type="molecule type" value="Genomic_DNA"/>
</dbReference>
<dbReference type="GO" id="GO:0051382">
    <property type="term" value="P:kinetochore assembly"/>
    <property type="evidence" value="ECO:0007669"/>
    <property type="project" value="TreeGrafter"/>
</dbReference>
<evidence type="ECO:0000256" key="10">
    <source>
        <dbReference type="SAM" id="Coils"/>
    </source>
</evidence>
<comment type="subcellular location">
    <subcellularLocation>
        <location evidence="1">Chromosome</location>
        <location evidence="1">Centromere</location>
        <location evidence="1">Kinetochore</location>
    </subcellularLocation>
</comment>
<evidence type="ECO:0000256" key="2">
    <source>
        <dbReference type="ARBA" id="ARBA00008643"/>
    </source>
</evidence>
<evidence type="ECO:0000313" key="12">
    <source>
        <dbReference type="Proteomes" id="UP000027265"/>
    </source>
</evidence>
<feature type="coiled-coil region" evidence="10">
    <location>
        <begin position="124"/>
        <end position="151"/>
    </location>
</feature>
<organism evidence="11 12">
    <name type="scientific">Jaapia argillacea MUCL 33604</name>
    <dbReference type="NCBI Taxonomy" id="933084"/>
    <lineage>
        <taxon>Eukaryota</taxon>
        <taxon>Fungi</taxon>
        <taxon>Dikarya</taxon>
        <taxon>Basidiomycota</taxon>
        <taxon>Agaricomycotina</taxon>
        <taxon>Agaricomycetes</taxon>
        <taxon>Agaricomycetidae</taxon>
        <taxon>Jaapiales</taxon>
        <taxon>Jaapiaceae</taxon>
        <taxon>Jaapia</taxon>
    </lineage>
</organism>
<evidence type="ECO:0000256" key="4">
    <source>
        <dbReference type="ARBA" id="ARBA00022618"/>
    </source>
</evidence>
<evidence type="ECO:0000256" key="5">
    <source>
        <dbReference type="ARBA" id="ARBA00022776"/>
    </source>
</evidence>
<keyword evidence="7 10" id="KW-0175">Coiled coil</keyword>
<evidence type="ECO:0000256" key="7">
    <source>
        <dbReference type="ARBA" id="ARBA00023054"/>
    </source>
</evidence>
<keyword evidence="3" id="KW-0158">Chromosome</keyword>
<keyword evidence="5" id="KW-0498">Mitosis</keyword>
<dbReference type="GO" id="GO:0005634">
    <property type="term" value="C:nucleus"/>
    <property type="evidence" value="ECO:0007669"/>
    <property type="project" value="InterPro"/>
</dbReference>
<evidence type="ECO:0008006" key="13">
    <source>
        <dbReference type="Google" id="ProtNLM"/>
    </source>
</evidence>
<evidence type="ECO:0000256" key="8">
    <source>
        <dbReference type="ARBA" id="ARBA00023306"/>
    </source>
</evidence>
<name>A0A067PG00_9AGAM</name>
<keyword evidence="12" id="KW-1185">Reference proteome</keyword>
<evidence type="ECO:0000256" key="1">
    <source>
        <dbReference type="ARBA" id="ARBA00004629"/>
    </source>
</evidence>
<dbReference type="GO" id="GO:0000444">
    <property type="term" value="C:MIS12/MIND type complex"/>
    <property type="evidence" value="ECO:0007669"/>
    <property type="project" value="TreeGrafter"/>
</dbReference>
<evidence type="ECO:0000256" key="3">
    <source>
        <dbReference type="ARBA" id="ARBA00022454"/>
    </source>
</evidence>